<feature type="domain" description="DDE Tnp4" evidence="8">
    <location>
        <begin position="176"/>
        <end position="228"/>
    </location>
</feature>
<dbReference type="Proteomes" id="UP000594454">
    <property type="component" value="Chromosome 6"/>
</dbReference>
<dbReference type="PANTHER" id="PTHR22930">
    <property type="match status" value="1"/>
</dbReference>
<keyword evidence="5" id="KW-0479">Metal-binding</keyword>
<dbReference type="EMBL" id="LR899014">
    <property type="protein sequence ID" value="CAD7092970.1"/>
    <property type="molecule type" value="Genomic_DNA"/>
</dbReference>
<evidence type="ECO:0000256" key="2">
    <source>
        <dbReference type="ARBA" id="ARBA00004123"/>
    </source>
</evidence>
<keyword evidence="6" id="KW-0378">Hydrolase</keyword>
<dbReference type="OrthoDB" id="1681765at2759"/>
<dbReference type="GO" id="GO:0016787">
    <property type="term" value="F:hydrolase activity"/>
    <property type="evidence" value="ECO:0007669"/>
    <property type="project" value="UniProtKB-KW"/>
</dbReference>
<dbReference type="Pfam" id="PF13359">
    <property type="entry name" value="DDE_Tnp_4"/>
    <property type="match status" value="1"/>
</dbReference>
<dbReference type="InterPro" id="IPR027806">
    <property type="entry name" value="HARBI1_dom"/>
</dbReference>
<evidence type="ECO:0000256" key="6">
    <source>
        <dbReference type="ARBA" id="ARBA00022801"/>
    </source>
</evidence>
<sequence>MSVNLKRALLCVIIDELCNDDIQEPTQIKRRKVWSKSWYLNRPELSHSNLLKELEISAPSDLKNFLRMDSETYNELLRKVSPFIKKQDTIMRDAISPNERLSATLRFLASGQTFEDLKFLTAISPQSLGVLIMETCSAIIKVLKPYIKLPATEDEWKAVATEFGDRWNFPNCIGALDGKHVQIKKPNCSGSYYFNYKKTFSIVLLALVSANYEFLMVEAGANGRVSDAEGKCLQNNKNNGNFVQLPIPQLKLSFLKCKP</sequence>
<evidence type="ECO:0000256" key="4">
    <source>
        <dbReference type="ARBA" id="ARBA00022722"/>
    </source>
</evidence>
<evidence type="ECO:0000313" key="10">
    <source>
        <dbReference type="Proteomes" id="UP000594454"/>
    </source>
</evidence>
<evidence type="ECO:0000256" key="7">
    <source>
        <dbReference type="ARBA" id="ARBA00023242"/>
    </source>
</evidence>
<comment type="subcellular location">
    <subcellularLocation>
        <location evidence="2">Nucleus</location>
    </subcellularLocation>
</comment>
<protein>
    <recommendedName>
        <fullName evidence="8">DDE Tnp4 domain-containing protein</fullName>
    </recommendedName>
</protein>
<keyword evidence="10" id="KW-1185">Reference proteome</keyword>
<keyword evidence="4" id="KW-0540">Nuclease</keyword>
<evidence type="ECO:0000313" key="9">
    <source>
        <dbReference type="EMBL" id="CAD7092970.1"/>
    </source>
</evidence>
<comment type="cofactor">
    <cofactor evidence="1">
        <name>a divalent metal cation</name>
        <dbReference type="ChEBI" id="CHEBI:60240"/>
    </cofactor>
</comment>
<reference evidence="9 10" key="1">
    <citation type="submission" date="2020-11" db="EMBL/GenBank/DDBJ databases">
        <authorList>
            <person name="Wallbank WR R."/>
            <person name="Pardo Diaz C."/>
            <person name="Kozak K."/>
            <person name="Martin S."/>
            <person name="Jiggins C."/>
            <person name="Moest M."/>
            <person name="Warren A I."/>
            <person name="Generalovic N T."/>
            <person name="Byers J.R.P. K."/>
            <person name="Montejo-Kovacevich G."/>
            <person name="Yen C E."/>
        </authorList>
    </citation>
    <scope>NUCLEOTIDE SEQUENCE [LARGE SCALE GENOMIC DNA]</scope>
</reference>
<dbReference type="GO" id="GO:0004518">
    <property type="term" value="F:nuclease activity"/>
    <property type="evidence" value="ECO:0007669"/>
    <property type="project" value="UniProtKB-KW"/>
</dbReference>
<accession>A0A7R8V6G8</accession>
<evidence type="ECO:0000256" key="3">
    <source>
        <dbReference type="ARBA" id="ARBA00006958"/>
    </source>
</evidence>
<name>A0A7R8V6G8_HERIL</name>
<dbReference type="PANTHER" id="PTHR22930:SF284">
    <property type="entry name" value="DDE TNP4 DOMAIN-CONTAINING PROTEIN"/>
    <property type="match status" value="1"/>
</dbReference>
<comment type="similarity">
    <text evidence="3">Belongs to the HARBI1 family.</text>
</comment>
<proteinExistence type="inferred from homology"/>
<keyword evidence="7" id="KW-0539">Nucleus</keyword>
<evidence type="ECO:0000256" key="1">
    <source>
        <dbReference type="ARBA" id="ARBA00001968"/>
    </source>
</evidence>
<dbReference type="InParanoid" id="A0A7R8V6G8"/>
<organism evidence="9 10">
    <name type="scientific">Hermetia illucens</name>
    <name type="common">Black soldier fly</name>
    <dbReference type="NCBI Taxonomy" id="343691"/>
    <lineage>
        <taxon>Eukaryota</taxon>
        <taxon>Metazoa</taxon>
        <taxon>Ecdysozoa</taxon>
        <taxon>Arthropoda</taxon>
        <taxon>Hexapoda</taxon>
        <taxon>Insecta</taxon>
        <taxon>Pterygota</taxon>
        <taxon>Neoptera</taxon>
        <taxon>Endopterygota</taxon>
        <taxon>Diptera</taxon>
        <taxon>Brachycera</taxon>
        <taxon>Stratiomyomorpha</taxon>
        <taxon>Stratiomyidae</taxon>
        <taxon>Hermetiinae</taxon>
        <taxon>Hermetia</taxon>
    </lineage>
</organism>
<dbReference type="InterPro" id="IPR045249">
    <property type="entry name" value="HARBI1-like"/>
</dbReference>
<evidence type="ECO:0000259" key="8">
    <source>
        <dbReference type="Pfam" id="PF13359"/>
    </source>
</evidence>
<dbReference type="AlphaFoldDB" id="A0A7R8V6G8"/>
<dbReference type="GO" id="GO:0046872">
    <property type="term" value="F:metal ion binding"/>
    <property type="evidence" value="ECO:0007669"/>
    <property type="project" value="UniProtKB-KW"/>
</dbReference>
<evidence type="ECO:0000256" key="5">
    <source>
        <dbReference type="ARBA" id="ARBA00022723"/>
    </source>
</evidence>
<dbReference type="GO" id="GO:0005634">
    <property type="term" value="C:nucleus"/>
    <property type="evidence" value="ECO:0007669"/>
    <property type="project" value="UniProtKB-SubCell"/>
</dbReference>
<gene>
    <name evidence="9" type="ORF">HERILL_LOCUS15288</name>
</gene>